<dbReference type="CDD" id="cd07043">
    <property type="entry name" value="STAS_anti-anti-sigma_factors"/>
    <property type="match status" value="1"/>
</dbReference>
<dbReference type="InterPro" id="IPR036513">
    <property type="entry name" value="STAS_dom_sf"/>
</dbReference>
<dbReference type="EMBL" id="CP063373">
    <property type="protein sequence ID" value="QOV33393.1"/>
    <property type="molecule type" value="Genomic_DNA"/>
</dbReference>
<dbReference type="InterPro" id="IPR002645">
    <property type="entry name" value="STAS_dom"/>
</dbReference>
<dbReference type="GO" id="GO:0043856">
    <property type="term" value="F:anti-sigma factor antagonist activity"/>
    <property type="evidence" value="ECO:0007669"/>
    <property type="project" value="InterPro"/>
</dbReference>
<evidence type="ECO:0000256" key="1">
    <source>
        <dbReference type="ARBA" id="ARBA00009013"/>
    </source>
</evidence>
<dbReference type="PROSITE" id="PS50801">
    <property type="entry name" value="STAS"/>
    <property type="match status" value="1"/>
</dbReference>
<dbReference type="InterPro" id="IPR003658">
    <property type="entry name" value="Anti-sigma_ant"/>
</dbReference>
<dbReference type="Gene3D" id="3.30.750.24">
    <property type="entry name" value="STAS domain"/>
    <property type="match status" value="1"/>
</dbReference>
<accession>A0A7M2SDA3</accession>
<dbReference type="RefSeq" id="WP_194038271.1">
    <property type="nucleotide sequence ID" value="NZ_CP063373.1"/>
</dbReference>
<sequence>MIDVSTRQPVRERSVGPYTVVELHGEIDMLSAPTVTARLDVLTSAGQPLLVLDLRPVTFIDCGGLGVLCRVRRRTLRRGGKLRLVVDGHRIPRILRFVGLNRAFDLYATLPDALH</sequence>
<evidence type="ECO:0000259" key="3">
    <source>
        <dbReference type="PROSITE" id="PS50801"/>
    </source>
</evidence>
<reference evidence="4 5" key="1">
    <citation type="submission" date="2020-10" db="EMBL/GenBank/DDBJ databases">
        <title>Streptomyces ferrugineus complate genome analysis.</title>
        <authorList>
            <person name="Anwar N."/>
        </authorList>
    </citation>
    <scope>NUCLEOTIDE SEQUENCE [LARGE SCALE GENOMIC DNA]</scope>
    <source>
        <strain evidence="4 5">CCTCC AA2014009</strain>
    </source>
</reference>
<comment type="similarity">
    <text evidence="1 2">Belongs to the anti-sigma-factor antagonist family.</text>
</comment>
<gene>
    <name evidence="4" type="ORF">IM697_24590</name>
</gene>
<dbReference type="KEGG" id="sfeu:IM697_24590"/>
<evidence type="ECO:0000313" key="4">
    <source>
        <dbReference type="EMBL" id="QOV33393.1"/>
    </source>
</evidence>
<dbReference type="Proteomes" id="UP000594205">
    <property type="component" value="Chromosome"/>
</dbReference>
<dbReference type="NCBIfam" id="TIGR00377">
    <property type="entry name" value="ant_ant_sig"/>
    <property type="match status" value="1"/>
</dbReference>
<protein>
    <recommendedName>
        <fullName evidence="2">Anti-sigma factor antagonist</fullName>
    </recommendedName>
</protein>
<dbReference type="PANTHER" id="PTHR33495:SF2">
    <property type="entry name" value="ANTI-SIGMA FACTOR ANTAGONIST TM_1081-RELATED"/>
    <property type="match status" value="1"/>
</dbReference>
<evidence type="ECO:0000256" key="2">
    <source>
        <dbReference type="RuleBase" id="RU003749"/>
    </source>
</evidence>
<dbReference type="AlphaFoldDB" id="A0A7M2SDA3"/>
<evidence type="ECO:0000313" key="5">
    <source>
        <dbReference type="Proteomes" id="UP000594205"/>
    </source>
</evidence>
<keyword evidence="5" id="KW-1185">Reference proteome</keyword>
<proteinExistence type="inferred from homology"/>
<dbReference type="Pfam" id="PF01740">
    <property type="entry name" value="STAS"/>
    <property type="match status" value="1"/>
</dbReference>
<name>A0A7M2SDA3_9ACTN</name>
<organism evidence="4 5">
    <name type="scientific">Streptomyces ferrugineus</name>
    <dbReference type="NCBI Taxonomy" id="1413221"/>
    <lineage>
        <taxon>Bacteria</taxon>
        <taxon>Bacillati</taxon>
        <taxon>Actinomycetota</taxon>
        <taxon>Actinomycetes</taxon>
        <taxon>Kitasatosporales</taxon>
        <taxon>Streptomycetaceae</taxon>
        <taxon>Streptomyces</taxon>
    </lineage>
</organism>
<feature type="domain" description="STAS" evidence="3">
    <location>
        <begin position="20"/>
        <end position="115"/>
    </location>
</feature>
<dbReference type="SUPFAM" id="SSF52091">
    <property type="entry name" value="SpoIIaa-like"/>
    <property type="match status" value="1"/>
</dbReference>
<dbReference type="PANTHER" id="PTHR33495">
    <property type="entry name" value="ANTI-SIGMA FACTOR ANTAGONIST TM_1081-RELATED-RELATED"/>
    <property type="match status" value="1"/>
</dbReference>